<evidence type="ECO:0000313" key="2">
    <source>
        <dbReference type="EMBL" id="RKQ63384.1"/>
    </source>
</evidence>
<evidence type="ECO:0000259" key="1">
    <source>
        <dbReference type="Pfam" id="PF11845"/>
    </source>
</evidence>
<reference evidence="2 3" key="1">
    <citation type="submission" date="2018-10" db="EMBL/GenBank/DDBJ databases">
        <title>Genomic Encyclopedia of Type Strains, Phase IV (KMG-IV): sequencing the most valuable type-strain genomes for metagenomic binning, comparative biology and taxonomic classification.</title>
        <authorList>
            <person name="Goeker M."/>
        </authorList>
    </citation>
    <scope>NUCLEOTIDE SEQUENCE [LARGE SCALE GENOMIC DNA]</scope>
    <source>
        <strain evidence="2 3">DSM 15521</strain>
    </source>
</reference>
<dbReference type="Pfam" id="PF11845">
    <property type="entry name" value="Tll0287-like"/>
    <property type="match status" value="1"/>
</dbReference>
<proteinExistence type="predicted"/>
<comment type="caution">
    <text evidence="2">The sequence shown here is derived from an EMBL/GenBank/DDBJ whole genome shotgun (WGS) entry which is preliminary data.</text>
</comment>
<keyword evidence="3" id="KW-1185">Reference proteome</keyword>
<dbReference type="OrthoDB" id="5392220at2"/>
<dbReference type="EMBL" id="RBIE01000001">
    <property type="protein sequence ID" value="RKQ63384.1"/>
    <property type="molecule type" value="Genomic_DNA"/>
</dbReference>
<dbReference type="InterPro" id="IPR021796">
    <property type="entry name" value="Tll0287-like_dom"/>
</dbReference>
<dbReference type="RefSeq" id="WP_121169632.1">
    <property type="nucleotide sequence ID" value="NZ_RBIE01000001.1"/>
</dbReference>
<dbReference type="AlphaFoldDB" id="A0A420W7V5"/>
<organism evidence="2 3">
    <name type="scientific">Thermovibrio guaymasensis</name>
    <dbReference type="NCBI Taxonomy" id="240167"/>
    <lineage>
        <taxon>Bacteria</taxon>
        <taxon>Pseudomonadati</taxon>
        <taxon>Aquificota</taxon>
        <taxon>Aquificia</taxon>
        <taxon>Desulfurobacteriales</taxon>
        <taxon>Desulfurobacteriaceae</taxon>
        <taxon>Thermovibrio</taxon>
    </lineage>
</organism>
<protein>
    <submittedName>
        <fullName evidence="2">Uncharacterized protein DUF3365</fullName>
    </submittedName>
</protein>
<accession>A0A420W7V5</accession>
<dbReference type="PROSITE" id="PS51257">
    <property type="entry name" value="PROKAR_LIPOPROTEIN"/>
    <property type="match status" value="1"/>
</dbReference>
<name>A0A420W7V5_9BACT</name>
<dbReference type="Proteomes" id="UP000280881">
    <property type="component" value="Unassembled WGS sequence"/>
</dbReference>
<feature type="domain" description="Tll0287-like" evidence="1">
    <location>
        <begin position="54"/>
        <end position="189"/>
    </location>
</feature>
<sequence length="196" mass="22071">MRKVLPLLLAVLLTGCASHQKKPLDKGTEKEVASLGQMAVKRLMGELKSNLGTALKEGGFPKAIEFCSRKAEELTEKVNKELVVVKVKRVSDKFRNPKNRPDGLDQEVINEFKEELKEGKLSPYKVKKLDGYFVYYKPILVSPFCLNCHGKPESMNPEVLRVIREKYPNDRALNYRAGQLRGVFKVVIPEGEVKGG</sequence>
<evidence type="ECO:0000313" key="3">
    <source>
        <dbReference type="Proteomes" id="UP000280881"/>
    </source>
</evidence>
<gene>
    <name evidence="2" type="ORF">C7457_0255</name>
</gene>